<dbReference type="SUPFAM" id="SSF53383">
    <property type="entry name" value="PLP-dependent transferases"/>
    <property type="match status" value="1"/>
</dbReference>
<feature type="region of interest" description="Disordered" evidence="5">
    <location>
        <begin position="48"/>
        <end position="97"/>
    </location>
</feature>
<comment type="cofactor">
    <cofactor evidence="1 4">
        <name>pyridoxal 5'-phosphate</name>
        <dbReference type="ChEBI" id="CHEBI:597326"/>
    </cofactor>
</comment>
<dbReference type="AlphaFoldDB" id="A0A2A2EJQ0"/>
<keyword evidence="3 4" id="KW-0663">Pyridoxal phosphate</keyword>
<name>A0A2A2EJQ0_9BIFI</name>
<evidence type="ECO:0000256" key="4">
    <source>
        <dbReference type="RuleBase" id="RU362118"/>
    </source>
</evidence>
<comment type="similarity">
    <text evidence="2 4">Belongs to the trans-sulfuration enzymes family.</text>
</comment>
<dbReference type="InterPro" id="IPR015422">
    <property type="entry name" value="PyrdxlP-dep_Trfase_small"/>
</dbReference>
<dbReference type="InterPro" id="IPR015424">
    <property type="entry name" value="PyrdxlP-dep_Trfase"/>
</dbReference>
<evidence type="ECO:0000313" key="7">
    <source>
        <dbReference type="Proteomes" id="UP000217986"/>
    </source>
</evidence>
<dbReference type="InterPro" id="IPR006235">
    <property type="entry name" value="OAc-hSer/O-AcSer_sulfhydrylase"/>
</dbReference>
<gene>
    <name evidence="6" type="ORF">B1400_0908</name>
</gene>
<dbReference type="InterPro" id="IPR000277">
    <property type="entry name" value="Cys/Met-Metab_PyrdxlP-dep_enz"/>
</dbReference>
<evidence type="ECO:0000256" key="1">
    <source>
        <dbReference type="ARBA" id="ARBA00001933"/>
    </source>
</evidence>
<dbReference type="PANTHER" id="PTHR43797:SF3">
    <property type="entry name" value="O-ACETYLHOMOSERINE SULFHYDRYLASE"/>
    <property type="match status" value="1"/>
</dbReference>
<protein>
    <submittedName>
        <fullName evidence="6">O-acetylhomoserine aminocarboxypropyltransferase</fullName>
    </submittedName>
</protein>
<comment type="caution">
    <text evidence="6">The sequence shown here is derived from an EMBL/GenBank/DDBJ whole genome shotgun (WGS) entry which is preliminary data.</text>
</comment>
<reference evidence="6 7" key="1">
    <citation type="journal article" date="2017" name="ISME J.">
        <title>Unveiling bifidobacterial biogeography across the mammalian branch of the tree of life.</title>
        <authorList>
            <person name="Milani C."/>
            <person name="Mangifesta M."/>
            <person name="Mancabelli L."/>
            <person name="Lugli G.A."/>
            <person name="James K."/>
            <person name="Duranti S."/>
            <person name="Turroni F."/>
            <person name="Ferrario C."/>
            <person name="Ossiprandi M.C."/>
            <person name="van Sinderen D."/>
            <person name="Ventura M."/>
        </authorList>
    </citation>
    <scope>NUCLEOTIDE SEQUENCE [LARGE SCALE GENOMIC DNA]</scope>
    <source>
        <strain evidence="6 7">70</strain>
    </source>
</reference>
<dbReference type="GO" id="GO:0019346">
    <property type="term" value="P:transsulfuration"/>
    <property type="evidence" value="ECO:0007669"/>
    <property type="project" value="InterPro"/>
</dbReference>
<keyword evidence="6" id="KW-0808">Transferase</keyword>
<evidence type="ECO:0000256" key="5">
    <source>
        <dbReference type="SAM" id="MobiDB-lite"/>
    </source>
</evidence>
<dbReference type="Proteomes" id="UP000217986">
    <property type="component" value="Unassembled WGS sequence"/>
</dbReference>
<dbReference type="GO" id="GO:0071269">
    <property type="term" value="P:L-homocysteine biosynthetic process"/>
    <property type="evidence" value="ECO:0007669"/>
    <property type="project" value="TreeGrafter"/>
</dbReference>
<feature type="region of interest" description="Disordered" evidence="5">
    <location>
        <begin position="1"/>
        <end position="36"/>
    </location>
</feature>
<evidence type="ECO:0000313" key="6">
    <source>
        <dbReference type="EMBL" id="PAU69399.1"/>
    </source>
</evidence>
<dbReference type="Pfam" id="PF01053">
    <property type="entry name" value="Cys_Met_Meta_PP"/>
    <property type="match status" value="1"/>
</dbReference>
<dbReference type="Gene3D" id="3.90.1150.10">
    <property type="entry name" value="Aspartate Aminotransferase, domain 1"/>
    <property type="match status" value="1"/>
</dbReference>
<sequence>MTAPAASRAGGRGDEAPGGGEYASGEATSHRIGEELGVSADVMRNWKHTMLTHDDKEPQMHDGHAGSETEPAGADEPASSSIEDMRRQHDTSSSCSWRPCGPNGTCGVISFGVPGGREKVSAFLDHLKMIAIATHVADARSCVLYPAGTTHRQLTEEQLDEAFPSSN</sequence>
<evidence type="ECO:0000256" key="3">
    <source>
        <dbReference type="ARBA" id="ARBA00022898"/>
    </source>
</evidence>
<evidence type="ECO:0000256" key="2">
    <source>
        <dbReference type="ARBA" id="ARBA00009077"/>
    </source>
</evidence>
<dbReference type="GO" id="GO:0004124">
    <property type="term" value="F:cysteine synthase activity"/>
    <property type="evidence" value="ECO:0007669"/>
    <property type="project" value="TreeGrafter"/>
</dbReference>
<dbReference type="GO" id="GO:0005737">
    <property type="term" value="C:cytoplasm"/>
    <property type="evidence" value="ECO:0007669"/>
    <property type="project" value="TreeGrafter"/>
</dbReference>
<keyword evidence="7" id="KW-1185">Reference proteome</keyword>
<feature type="compositionally biased region" description="Basic and acidic residues" evidence="5">
    <location>
        <begin position="51"/>
        <end position="67"/>
    </location>
</feature>
<accession>A0A2A2EJQ0</accession>
<dbReference type="GO" id="GO:0006535">
    <property type="term" value="P:cysteine biosynthetic process from serine"/>
    <property type="evidence" value="ECO:0007669"/>
    <property type="project" value="TreeGrafter"/>
</dbReference>
<organism evidence="6 7">
    <name type="scientific">Bifidobacterium italicum</name>
    <dbReference type="NCBI Taxonomy" id="1960968"/>
    <lineage>
        <taxon>Bacteria</taxon>
        <taxon>Bacillati</taxon>
        <taxon>Actinomycetota</taxon>
        <taxon>Actinomycetes</taxon>
        <taxon>Bifidobacteriales</taxon>
        <taxon>Bifidobacteriaceae</taxon>
        <taxon>Bifidobacterium</taxon>
    </lineage>
</organism>
<dbReference type="PANTHER" id="PTHR43797">
    <property type="entry name" value="HOMOCYSTEINE/CYSTEINE SYNTHASE"/>
    <property type="match status" value="1"/>
</dbReference>
<proteinExistence type="inferred from homology"/>
<dbReference type="GO" id="GO:0030170">
    <property type="term" value="F:pyridoxal phosphate binding"/>
    <property type="evidence" value="ECO:0007669"/>
    <property type="project" value="InterPro"/>
</dbReference>
<dbReference type="GO" id="GO:0003961">
    <property type="term" value="F:O-acetylhomoserine aminocarboxypropyltransferase activity"/>
    <property type="evidence" value="ECO:0007669"/>
    <property type="project" value="TreeGrafter"/>
</dbReference>
<dbReference type="EMBL" id="MVOG01000012">
    <property type="protein sequence ID" value="PAU69399.1"/>
    <property type="molecule type" value="Genomic_DNA"/>
</dbReference>